<dbReference type="EMBL" id="CM037152">
    <property type="protein sequence ID" value="KAH7833699.1"/>
    <property type="molecule type" value="Genomic_DNA"/>
</dbReference>
<reference evidence="1 2" key="1">
    <citation type="journal article" date="2021" name="Hortic Res">
        <title>High-quality reference genome and annotation aids understanding of berry development for evergreen blueberry (Vaccinium darrowii).</title>
        <authorList>
            <person name="Yu J."/>
            <person name="Hulse-Kemp A.M."/>
            <person name="Babiker E."/>
            <person name="Staton M."/>
        </authorList>
    </citation>
    <scope>NUCLEOTIDE SEQUENCE [LARGE SCALE GENOMIC DNA]</scope>
    <source>
        <strain evidence="2">cv. NJ 8807/NJ 8810</strain>
        <tissue evidence="1">Young leaf</tissue>
    </source>
</reference>
<organism evidence="1 2">
    <name type="scientific">Vaccinium darrowii</name>
    <dbReference type="NCBI Taxonomy" id="229202"/>
    <lineage>
        <taxon>Eukaryota</taxon>
        <taxon>Viridiplantae</taxon>
        <taxon>Streptophyta</taxon>
        <taxon>Embryophyta</taxon>
        <taxon>Tracheophyta</taxon>
        <taxon>Spermatophyta</taxon>
        <taxon>Magnoliopsida</taxon>
        <taxon>eudicotyledons</taxon>
        <taxon>Gunneridae</taxon>
        <taxon>Pentapetalae</taxon>
        <taxon>asterids</taxon>
        <taxon>Ericales</taxon>
        <taxon>Ericaceae</taxon>
        <taxon>Vaccinioideae</taxon>
        <taxon>Vaccinieae</taxon>
        <taxon>Vaccinium</taxon>
    </lineage>
</organism>
<accession>A0ACB7WZD2</accession>
<evidence type="ECO:0000313" key="2">
    <source>
        <dbReference type="Proteomes" id="UP000828048"/>
    </source>
</evidence>
<proteinExistence type="predicted"/>
<keyword evidence="2" id="KW-1185">Reference proteome</keyword>
<sequence>MDAAEVKDIVIVGGGICGLATALALHRKGLESIVLERSETLRDTGAAIAIQSNGWRALDQLGLGSKLRQTTIPIIGYRDVWLDKGSIKETPLVGTGTGEAPRCLKRRDLIQTLADALPLGTIHFGLQLASVKLDPANYYPILQLHDGSSIVAKILIGCDGVNSVVANFLGLKPTKESDICSVRGLTNYPNGHVFPHEGVRTWRNDILIGRTPIDNRAEVFQRPELIRESTLRTIDGFPTEFAQLIEGSDLESLSFAHFRYRAPWDLLLGKFRKGTVVVAGDAMHVMGPYLGQGGSAALEDAIVLARCLSRKFVTTVNHLHTSESKMATRMMMHEVGEAMDQYVNERRMRWVQLSTQTYLNGLLSRPSSALMKSACIVFMKVFFSNPSSHTQYDCGLL</sequence>
<name>A0ACB7WZD2_9ERIC</name>
<evidence type="ECO:0000313" key="1">
    <source>
        <dbReference type="EMBL" id="KAH7833699.1"/>
    </source>
</evidence>
<comment type="caution">
    <text evidence="1">The sequence shown here is derived from an EMBL/GenBank/DDBJ whole genome shotgun (WGS) entry which is preliminary data.</text>
</comment>
<gene>
    <name evidence="1" type="ORF">Vadar_008842</name>
</gene>
<dbReference type="Proteomes" id="UP000828048">
    <property type="component" value="Chromosome 2"/>
</dbReference>
<protein>
    <submittedName>
        <fullName evidence="1">Uncharacterized protein</fullName>
    </submittedName>
</protein>